<evidence type="ECO:0000256" key="7">
    <source>
        <dbReference type="ARBA" id="ARBA00022989"/>
    </source>
</evidence>
<dbReference type="InterPro" id="IPR004668">
    <property type="entry name" value="Anaer_Dcu_memb_transpt"/>
</dbReference>
<dbReference type="GO" id="GO:0005886">
    <property type="term" value="C:plasma membrane"/>
    <property type="evidence" value="ECO:0007669"/>
    <property type="project" value="UniProtKB-SubCell"/>
</dbReference>
<protein>
    <submittedName>
        <fullName evidence="10">Anaerobic C4-dicarboxylate transporter family protein</fullName>
    </submittedName>
</protein>
<name>A0ABD5AZH2_STACR</name>
<evidence type="ECO:0000313" key="10">
    <source>
        <dbReference type="EMBL" id="MDQ7176819.1"/>
    </source>
</evidence>
<accession>A0ABD5AZH2</accession>
<evidence type="ECO:0000256" key="1">
    <source>
        <dbReference type="ARBA" id="ARBA00004429"/>
    </source>
</evidence>
<dbReference type="AlphaFoldDB" id="A0ABD5AZH2"/>
<keyword evidence="5" id="KW-0997">Cell inner membrane</keyword>
<feature type="non-terminal residue" evidence="10">
    <location>
        <position position="1"/>
    </location>
</feature>
<comment type="caution">
    <text evidence="10">The sequence shown here is derived from an EMBL/GenBank/DDBJ whole genome shotgun (WGS) entry which is preliminary data.</text>
</comment>
<feature type="transmembrane region" description="Helical" evidence="9">
    <location>
        <begin position="86"/>
        <end position="103"/>
    </location>
</feature>
<keyword evidence="7 9" id="KW-1133">Transmembrane helix</keyword>
<comment type="similarity">
    <text evidence="2">Belongs to the DcuA/DcuB transporter (TC 2.A.13.1) family.</text>
</comment>
<feature type="transmembrane region" description="Helical" evidence="9">
    <location>
        <begin position="16"/>
        <end position="36"/>
    </location>
</feature>
<gene>
    <name evidence="10" type="ORF">RCF65_12690</name>
</gene>
<keyword evidence="4" id="KW-1003">Cell membrane</keyword>
<evidence type="ECO:0000256" key="9">
    <source>
        <dbReference type="SAM" id="Phobius"/>
    </source>
</evidence>
<organism evidence="10 11">
    <name type="scientific">Staphylococcus chromogenes</name>
    <name type="common">Staphylococcus hyicus subsp. chromogenes</name>
    <dbReference type="NCBI Taxonomy" id="46126"/>
    <lineage>
        <taxon>Bacteria</taxon>
        <taxon>Bacillati</taxon>
        <taxon>Bacillota</taxon>
        <taxon>Bacilli</taxon>
        <taxon>Bacillales</taxon>
        <taxon>Staphylococcaceae</taxon>
        <taxon>Staphylococcus</taxon>
    </lineage>
</organism>
<evidence type="ECO:0000256" key="2">
    <source>
        <dbReference type="ARBA" id="ARBA00006413"/>
    </source>
</evidence>
<reference evidence="10 11" key="1">
    <citation type="submission" date="2023-08" db="EMBL/GenBank/DDBJ databases">
        <title>Whole genome sequencing of Staphylococcus chromogenes NNSch 2386.</title>
        <authorList>
            <person name="Kropotov V.S."/>
            <person name="Boriskina E.V."/>
            <person name="Gordinskaya N.A."/>
            <person name="Shkurkina I.S."/>
            <person name="Kryazhev D.V."/>
            <person name="Alekseeva A.E."/>
            <person name="Makhova M.A."/>
        </authorList>
    </citation>
    <scope>NUCLEOTIDE SEQUENCE [LARGE SCALE GENOMIC DNA]</scope>
    <source>
        <strain evidence="10 11">NNSch 2386</strain>
    </source>
</reference>
<evidence type="ECO:0000256" key="3">
    <source>
        <dbReference type="ARBA" id="ARBA00022448"/>
    </source>
</evidence>
<feature type="non-terminal residue" evidence="10">
    <location>
        <position position="150"/>
    </location>
</feature>
<comment type="subcellular location">
    <subcellularLocation>
        <location evidence="1">Cell inner membrane</location>
        <topology evidence="1">Multi-pass membrane protein</topology>
    </subcellularLocation>
</comment>
<evidence type="ECO:0000256" key="8">
    <source>
        <dbReference type="ARBA" id="ARBA00023136"/>
    </source>
</evidence>
<feature type="transmembrane region" description="Helical" evidence="9">
    <location>
        <begin position="48"/>
        <end position="66"/>
    </location>
</feature>
<evidence type="ECO:0000313" key="11">
    <source>
        <dbReference type="Proteomes" id="UP001240157"/>
    </source>
</evidence>
<evidence type="ECO:0000256" key="6">
    <source>
        <dbReference type="ARBA" id="ARBA00022692"/>
    </source>
</evidence>
<dbReference type="Pfam" id="PF03605">
    <property type="entry name" value="DcuA_DcuB"/>
    <property type="match status" value="1"/>
</dbReference>
<keyword evidence="8 9" id="KW-0472">Membrane</keyword>
<dbReference type="PANTHER" id="PTHR36106">
    <property type="entry name" value="ANAEROBIC C4-DICARBOXYLATE TRANSPORTER DCUB"/>
    <property type="match status" value="1"/>
</dbReference>
<evidence type="ECO:0000256" key="5">
    <source>
        <dbReference type="ARBA" id="ARBA00022519"/>
    </source>
</evidence>
<keyword evidence="6 9" id="KW-0812">Transmembrane</keyword>
<proteinExistence type="inferred from homology"/>
<keyword evidence="3" id="KW-0813">Transport</keyword>
<dbReference type="RefSeq" id="WP_308891413.1">
    <property type="nucleotide sequence ID" value="NZ_JAVGJF010000461.1"/>
</dbReference>
<feature type="transmembrane region" description="Helical" evidence="9">
    <location>
        <begin position="110"/>
        <end position="129"/>
    </location>
</feature>
<dbReference type="Proteomes" id="UP001240157">
    <property type="component" value="Unassembled WGS sequence"/>
</dbReference>
<dbReference type="EMBL" id="JAVGJF010000461">
    <property type="protein sequence ID" value="MDQ7176819.1"/>
    <property type="molecule type" value="Genomic_DNA"/>
</dbReference>
<evidence type="ECO:0000256" key="4">
    <source>
        <dbReference type="ARBA" id="ARBA00022475"/>
    </source>
</evidence>
<dbReference type="PANTHER" id="PTHR36106:SF1">
    <property type="entry name" value="ANAEROBIC C4-DICARBOXYLATE TRANSPORTER DCUB"/>
    <property type="match status" value="1"/>
</dbReference>
<sequence>QFNVNGDVVKVEMTEIVQFFMYLSATINLLLIKINTSDILSSNITQSAMGALFAVLGPGWLGATIFNAPHNLKILKNDIGSIISEVPWLVIILVSVVAMIVISQSATASIMVPIVLSLGIPPMFFIAIVQTLNVNFVIPAQPTILFAVDV</sequence>